<dbReference type="Proteomes" id="UP000466517">
    <property type="component" value="Chromosome"/>
</dbReference>
<keyword evidence="2" id="KW-0812">Transmembrane</keyword>
<reference evidence="4 5" key="1">
    <citation type="journal article" date="2019" name="Emerg. Microbes Infect.">
        <title>Comprehensive subspecies identification of 175 nontuberculous mycobacteria species based on 7547 genomic profiles.</title>
        <authorList>
            <person name="Matsumoto Y."/>
            <person name="Kinjo T."/>
            <person name="Motooka D."/>
            <person name="Nabeya D."/>
            <person name="Jung N."/>
            <person name="Uechi K."/>
            <person name="Horii T."/>
            <person name="Iida T."/>
            <person name="Fujita J."/>
            <person name="Nakamura S."/>
        </authorList>
    </citation>
    <scope>NUCLEOTIDE SEQUENCE [LARGE SCALE GENOMIC DNA]</scope>
    <source>
        <strain evidence="4 5">JCM 13574</strain>
    </source>
</reference>
<feature type="region of interest" description="Disordered" evidence="1">
    <location>
        <begin position="332"/>
        <end position="412"/>
    </location>
</feature>
<name>A0A7I7XHI7_9MYCO</name>
<protein>
    <recommendedName>
        <fullName evidence="3">DUF7159 domain-containing protein</fullName>
    </recommendedName>
</protein>
<dbReference type="Pfam" id="PF23717">
    <property type="entry name" value="DUF7159"/>
    <property type="match status" value="1"/>
</dbReference>
<dbReference type="AlphaFoldDB" id="A0A7I7XHI7"/>
<feature type="domain" description="DUF7159" evidence="3">
    <location>
        <begin position="1"/>
        <end position="193"/>
    </location>
</feature>
<dbReference type="InterPro" id="IPR055583">
    <property type="entry name" value="DUF7159"/>
</dbReference>
<keyword evidence="5" id="KW-1185">Reference proteome</keyword>
<organism evidence="4 5">
    <name type="scientific">Mycolicibacterium madagascariense</name>
    <dbReference type="NCBI Taxonomy" id="212765"/>
    <lineage>
        <taxon>Bacteria</taxon>
        <taxon>Bacillati</taxon>
        <taxon>Actinomycetota</taxon>
        <taxon>Actinomycetes</taxon>
        <taxon>Mycobacteriales</taxon>
        <taxon>Mycobacteriaceae</taxon>
        <taxon>Mycolicibacterium</taxon>
    </lineage>
</organism>
<evidence type="ECO:0000313" key="4">
    <source>
        <dbReference type="EMBL" id="BBZ28659.1"/>
    </source>
</evidence>
<feature type="region of interest" description="Disordered" evidence="1">
    <location>
        <begin position="261"/>
        <end position="320"/>
    </location>
</feature>
<evidence type="ECO:0000256" key="2">
    <source>
        <dbReference type="SAM" id="Phobius"/>
    </source>
</evidence>
<evidence type="ECO:0000259" key="3">
    <source>
        <dbReference type="Pfam" id="PF23717"/>
    </source>
</evidence>
<accession>A0A7I7XHI7</accession>
<dbReference type="EMBL" id="AP022610">
    <property type="protein sequence ID" value="BBZ28659.1"/>
    <property type="molecule type" value="Genomic_DNA"/>
</dbReference>
<feature type="transmembrane region" description="Helical" evidence="2">
    <location>
        <begin position="232"/>
        <end position="258"/>
    </location>
</feature>
<keyword evidence="2" id="KW-0472">Membrane</keyword>
<feature type="compositionally biased region" description="Low complexity" evidence="1">
    <location>
        <begin position="332"/>
        <end position="358"/>
    </location>
</feature>
<dbReference type="KEGG" id="mmag:MMAD_29540"/>
<feature type="compositionally biased region" description="Pro residues" evidence="1">
    <location>
        <begin position="359"/>
        <end position="381"/>
    </location>
</feature>
<gene>
    <name evidence="4" type="ORF">MMAD_29540</name>
</gene>
<proteinExistence type="predicted"/>
<evidence type="ECO:0000256" key="1">
    <source>
        <dbReference type="SAM" id="MobiDB-lite"/>
    </source>
</evidence>
<feature type="compositionally biased region" description="Basic and acidic residues" evidence="1">
    <location>
        <begin position="403"/>
        <end position="412"/>
    </location>
</feature>
<evidence type="ECO:0000313" key="5">
    <source>
        <dbReference type="Proteomes" id="UP000466517"/>
    </source>
</evidence>
<keyword evidence="2" id="KW-1133">Transmembrane helix</keyword>
<feature type="compositionally biased region" description="Pro residues" evidence="1">
    <location>
        <begin position="288"/>
        <end position="310"/>
    </location>
</feature>
<sequence length="412" mass="42590">MDRDSFLVSDDGQPSQQATAAVLRTEAMAANRGLRLHSIGVTWSEDADLDASMLMESLSESGFDNVVAIRMPEATEALARGVAEVLGYATTAVCLVEPQSAISLIVNTSDGAVQTAFNHAIDSDEDLISWLSAVFTRADWAPEALVVVGSAGDFEPLMHRLEDALSVPVYAPEEAKLALARGAALASAQSTELPLEFLDEGLRHDAFVVPARVGDLGRHRTDRRRAQYRRSLSTVGPAAMLATGVVTFVVSASIAISLQLSPARPAPPSSPTPAAKVETDEAPAAAPVLPPPAAVPPAPVVEAVPPPEAPPSVNEDPPVAVVDTPAEAPVTDQAPAAVPDAPPAQSVDPVPAQTVDPALAPPTDPALAPPVAGPPPVPPVTGGPMMLDPNTQVPAQKPGLWTRIKERLSGTG</sequence>